<evidence type="ECO:0000256" key="1">
    <source>
        <dbReference type="SAM" id="SignalP"/>
    </source>
</evidence>
<feature type="signal peptide" evidence="1">
    <location>
        <begin position="1"/>
        <end position="26"/>
    </location>
</feature>
<evidence type="ECO:0000313" key="2">
    <source>
        <dbReference type="EMBL" id="MBM7838179.1"/>
    </source>
</evidence>
<organism evidence="2 3">
    <name type="scientific">Shouchella xiaoxiensis</name>
    <dbReference type="NCBI Taxonomy" id="766895"/>
    <lineage>
        <taxon>Bacteria</taxon>
        <taxon>Bacillati</taxon>
        <taxon>Bacillota</taxon>
        <taxon>Bacilli</taxon>
        <taxon>Bacillales</taxon>
        <taxon>Bacillaceae</taxon>
        <taxon>Shouchella</taxon>
    </lineage>
</organism>
<dbReference type="Gene3D" id="3.20.20.370">
    <property type="entry name" value="Glycoside hydrolase/deacetylase"/>
    <property type="match status" value="1"/>
</dbReference>
<dbReference type="RefSeq" id="WP_204465313.1">
    <property type="nucleotide sequence ID" value="NZ_JAFBCV010000003.1"/>
</dbReference>
<dbReference type="CDD" id="cd10936">
    <property type="entry name" value="CE4_DAC2"/>
    <property type="match status" value="1"/>
</dbReference>
<gene>
    <name evidence="2" type="ORF">JOC54_001410</name>
</gene>
<evidence type="ECO:0000313" key="3">
    <source>
        <dbReference type="Proteomes" id="UP001179280"/>
    </source>
</evidence>
<dbReference type="PANTHER" id="PTHR30105:SF2">
    <property type="entry name" value="DIVERGENT POLYSACCHARIDE DEACETYLASE SUPERFAMILY"/>
    <property type="match status" value="1"/>
</dbReference>
<comment type="caution">
    <text evidence="2">The sequence shown here is derived from an EMBL/GenBank/DDBJ whole genome shotgun (WGS) entry which is preliminary data.</text>
</comment>
<protein>
    <submittedName>
        <fullName evidence="2">Polysaccharide deacetylase 2 family uncharacterized protein YibQ</fullName>
    </submittedName>
</protein>
<reference evidence="2" key="1">
    <citation type="submission" date="2021-01" db="EMBL/GenBank/DDBJ databases">
        <title>Genomic Encyclopedia of Type Strains, Phase IV (KMG-IV): sequencing the most valuable type-strain genomes for metagenomic binning, comparative biology and taxonomic classification.</title>
        <authorList>
            <person name="Goeker M."/>
        </authorList>
    </citation>
    <scope>NUCLEOTIDE SEQUENCE</scope>
    <source>
        <strain evidence="2">DSM 21943</strain>
    </source>
</reference>
<dbReference type="EMBL" id="JAFBCV010000003">
    <property type="protein sequence ID" value="MBM7838179.1"/>
    <property type="molecule type" value="Genomic_DNA"/>
</dbReference>
<dbReference type="SUPFAM" id="SSF88713">
    <property type="entry name" value="Glycoside hydrolase/deacetylase"/>
    <property type="match status" value="1"/>
</dbReference>
<name>A0ABS2SUM9_9BACI</name>
<dbReference type="InterPro" id="IPR011330">
    <property type="entry name" value="Glyco_hydro/deAcase_b/a-brl"/>
</dbReference>
<dbReference type="PANTHER" id="PTHR30105">
    <property type="entry name" value="UNCHARACTERIZED YIBQ-RELATED"/>
    <property type="match status" value="1"/>
</dbReference>
<sequence>MVKHLVKQAVIVLTLCLLLPNSVCYAAEKQVAIVIDDFGNDVKGAQSFLQGNFPITVAIMPFLDQSTEQAAIASENGLEVIIHLPLEPKKGKKSWLGPDAITTDLSDEQINDRLHRALTLVPQAKGLNNHMGSKVMEDRRIVTLIVKFAKDHNLYLIDSKTTPDSVMPEIASDHNVPCFPRSTFLDDTLSSYSHVKKQLINFAEEAPFYDHPIAIGHVGIKGEQTYNAITDSLSMLAEQDLKLVFPSIWTYPQVEQDLISLTKGEYDFNETRN</sequence>
<proteinExistence type="predicted"/>
<accession>A0ABS2SUM9</accession>
<dbReference type="InterPro" id="IPR006837">
    <property type="entry name" value="Divergent_DAC"/>
</dbReference>
<keyword evidence="3" id="KW-1185">Reference proteome</keyword>
<dbReference type="Pfam" id="PF04748">
    <property type="entry name" value="Polysacc_deac_2"/>
    <property type="match status" value="1"/>
</dbReference>
<dbReference type="Proteomes" id="UP001179280">
    <property type="component" value="Unassembled WGS sequence"/>
</dbReference>
<keyword evidence="1" id="KW-0732">Signal</keyword>
<feature type="chain" id="PRO_5046897074" evidence="1">
    <location>
        <begin position="27"/>
        <end position="273"/>
    </location>
</feature>